<evidence type="ECO:0000256" key="6">
    <source>
        <dbReference type="ARBA" id="ARBA00023163"/>
    </source>
</evidence>
<keyword evidence="6" id="KW-0804">Transcription</keyword>
<comment type="caution">
    <text evidence="11">The sequence shown here is derived from an EMBL/GenBank/DDBJ whole genome shotgun (WGS) entry which is preliminary data.</text>
</comment>
<dbReference type="GO" id="GO:0045892">
    <property type="term" value="P:negative regulation of DNA-templated transcription"/>
    <property type="evidence" value="ECO:0007669"/>
    <property type="project" value="InterPro"/>
</dbReference>
<comment type="function">
    <text evidence="7">Responsible for the coupling of flagellin expression to flagellar assembly by preventing expression of the flagellin genes when a component of the middle class of proteins is defective. It negatively regulates flagellar genes by inhibiting the activity of FliA by directly binding to FliA.</text>
</comment>
<organism evidence="11 12">
    <name type="scientific">Granulicella arctica</name>
    <dbReference type="NCBI Taxonomy" id="940613"/>
    <lineage>
        <taxon>Bacteria</taxon>
        <taxon>Pseudomonadati</taxon>
        <taxon>Acidobacteriota</taxon>
        <taxon>Terriglobia</taxon>
        <taxon>Terriglobales</taxon>
        <taxon>Acidobacteriaceae</taxon>
        <taxon>Granulicella</taxon>
    </lineage>
</organism>
<dbReference type="NCBIfam" id="TIGR03824">
    <property type="entry name" value="FlgM_jcvi"/>
    <property type="match status" value="1"/>
</dbReference>
<dbReference type="Pfam" id="PF04316">
    <property type="entry name" value="FlgM"/>
    <property type="match status" value="1"/>
</dbReference>
<keyword evidence="4" id="KW-1005">Bacterial flagellum biogenesis</keyword>
<name>A0A7Y9TTP3_9BACT</name>
<evidence type="ECO:0000256" key="4">
    <source>
        <dbReference type="ARBA" id="ARBA00022795"/>
    </source>
</evidence>
<evidence type="ECO:0000256" key="9">
    <source>
        <dbReference type="SAM" id="MobiDB-lite"/>
    </source>
</evidence>
<reference evidence="11 12" key="1">
    <citation type="submission" date="2020-07" db="EMBL/GenBank/DDBJ databases">
        <title>Genomic Encyclopedia of Type Strains, Phase IV (KMG-V): Genome sequencing to study the core and pangenomes of soil and plant-associated prokaryotes.</title>
        <authorList>
            <person name="Whitman W."/>
        </authorList>
    </citation>
    <scope>NUCLEOTIDE SEQUENCE [LARGE SCALE GENOMIC DNA]</scope>
    <source>
        <strain evidence="11 12">X4EP2</strain>
    </source>
</reference>
<dbReference type="RefSeq" id="WP_179491344.1">
    <property type="nucleotide sequence ID" value="NZ_JACCCW010000002.1"/>
</dbReference>
<dbReference type="AlphaFoldDB" id="A0A7Y9TTP3"/>
<dbReference type="EMBL" id="JACCCW010000002">
    <property type="protein sequence ID" value="NYF80158.1"/>
    <property type="molecule type" value="Genomic_DNA"/>
</dbReference>
<accession>A0A7Y9TTP3</accession>
<keyword evidence="11" id="KW-0969">Cilium</keyword>
<evidence type="ECO:0000256" key="1">
    <source>
        <dbReference type="ARBA" id="ARBA00005322"/>
    </source>
</evidence>
<dbReference type="InterPro" id="IPR007412">
    <property type="entry name" value="FlgM"/>
</dbReference>
<evidence type="ECO:0000313" key="12">
    <source>
        <dbReference type="Proteomes" id="UP000589520"/>
    </source>
</evidence>
<evidence type="ECO:0000256" key="3">
    <source>
        <dbReference type="ARBA" id="ARBA00022491"/>
    </source>
</evidence>
<keyword evidence="5" id="KW-0805">Transcription regulation</keyword>
<keyword evidence="11" id="KW-0966">Cell projection</keyword>
<proteinExistence type="inferred from homology"/>
<feature type="compositionally biased region" description="Low complexity" evidence="9">
    <location>
        <begin position="28"/>
        <end position="45"/>
    </location>
</feature>
<dbReference type="InterPro" id="IPR031316">
    <property type="entry name" value="FlgM_C"/>
</dbReference>
<keyword evidence="12" id="KW-1185">Reference proteome</keyword>
<feature type="region of interest" description="Disordered" evidence="9">
    <location>
        <begin position="13"/>
        <end position="49"/>
    </location>
</feature>
<evidence type="ECO:0000256" key="2">
    <source>
        <dbReference type="ARBA" id="ARBA00017823"/>
    </source>
</evidence>
<keyword evidence="3" id="KW-0678">Repressor</keyword>
<protein>
    <recommendedName>
        <fullName evidence="2">Negative regulator of flagellin synthesis</fullName>
    </recommendedName>
    <alternativeName>
        <fullName evidence="8">Anti-sigma-28 factor</fullName>
    </alternativeName>
</protein>
<evidence type="ECO:0000256" key="8">
    <source>
        <dbReference type="ARBA" id="ARBA00030117"/>
    </source>
</evidence>
<evidence type="ECO:0000256" key="5">
    <source>
        <dbReference type="ARBA" id="ARBA00023015"/>
    </source>
</evidence>
<evidence type="ECO:0000256" key="7">
    <source>
        <dbReference type="ARBA" id="ARBA00024739"/>
    </source>
</evidence>
<evidence type="ECO:0000313" key="11">
    <source>
        <dbReference type="EMBL" id="NYF80158.1"/>
    </source>
</evidence>
<keyword evidence="11" id="KW-0282">Flagellum</keyword>
<sequence>MTYTSGINNLTHSLTTQATSLQKPVVNTRTSDTATGSAGSANASDQASLSSTSTLIAQALSVSDVRADKVANVQQAIAAGTYNVSSGDVADKLMESLRG</sequence>
<dbReference type="InterPro" id="IPR035890">
    <property type="entry name" value="Anti-sigma-28_factor_FlgM_sf"/>
</dbReference>
<evidence type="ECO:0000259" key="10">
    <source>
        <dbReference type="Pfam" id="PF04316"/>
    </source>
</evidence>
<feature type="domain" description="Anti-sigma-28 factor FlgM C-terminal" evidence="10">
    <location>
        <begin position="45"/>
        <end position="95"/>
    </location>
</feature>
<dbReference type="GO" id="GO:0044781">
    <property type="term" value="P:bacterial-type flagellum organization"/>
    <property type="evidence" value="ECO:0007669"/>
    <property type="project" value="UniProtKB-KW"/>
</dbReference>
<dbReference type="Proteomes" id="UP000589520">
    <property type="component" value="Unassembled WGS sequence"/>
</dbReference>
<comment type="similarity">
    <text evidence="1">Belongs to the FlgM family.</text>
</comment>
<gene>
    <name evidence="11" type="ORF">HDF17_002478</name>
</gene>
<feature type="compositionally biased region" description="Polar residues" evidence="9">
    <location>
        <begin position="13"/>
        <end position="27"/>
    </location>
</feature>
<dbReference type="SUPFAM" id="SSF101498">
    <property type="entry name" value="Anti-sigma factor FlgM"/>
    <property type="match status" value="1"/>
</dbReference>